<feature type="non-terminal residue" evidence="1">
    <location>
        <position position="1"/>
    </location>
</feature>
<dbReference type="Proteomes" id="UP000789570">
    <property type="component" value="Unassembled WGS sequence"/>
</dbReference>
<accession>A0A9N9JC25</accession>
<dbReference type="EMBL" id="CAJVPQ010026492">
    <property type="protein sequence ID" value="CAG8768987.1"/>
    <property type="molecule type" value="Genomic_DNA"/>
</dbReference>
<sequence length="43" mass="5110">TLAPIAERISKEYNISSSIDPQLIQYIFTYCQFWVVHFNRTDT</sequence>
<dbReference type="AlphaFoldDB" id="A0A9N9JC25"/>
<evidence type="ECO:0000313" key="2">
    <source>
        <dbReference type="Proteomes" id="UP000789570"/>
    </source>
</evidence>
<gene>
    <name evidence="1" type="ORF">FCALED_LOCUS17409</name>
</gene>
<name>A0A9N9JC25_9GLOM</name>
<comment type="caution">
    <text evidence="1">The sequence shown here is derived from an EMBL/GenBank/DDBJ whole genome shotgun (WGS) entry which is preliminary data.</text>
</comment>
<reference evidence="1" key="1">
    <citation type="submission" date="2021-06" db="EMBL/GenBank/DDBJ databases">
        <authorList>
            <person name="Kallberg Y."/>
            <person name="Tangrot J."/>
            <person name="Rosling A."/>
        </authorList>
    </citation>
    <scope>NUCLEOTIDE SEQUENCE</scope>
    <source>
        <strain evidence="1">UK204</strain>
    </source>
</reference>
<protein>
    <submittedName>
        <fullName evidence="1">4335_t:CDS:1</fullName>
    </submittedName>
</protein>
<evidence type="ECO:0000313" key="1">
    <source>
        <dbReference type="EMBL" id="CAG8768987.1"/>
    </source>
</evidence>
<feature type="non-terminal residue" evidence="1">
    <location>
        <position position="43"/>
    </location>
</feature>
<organism evidence="1 2">
    <name type="scientific">Funneliformis caledonium</name>
    <dbReference type="NCBI Taxonomy" id="1117310"/>
    <lineage>
        <taxon>Eukaryota</taxon>
        <taxon>Fungi</taxon>
        <taxon>Fungi incertae sedis</taxon>
        <taxon>Mucoromycota</taxon>
        <taxon>Glomeromycotina</taxon>
        <taxon>Glomeromycetes</taxon>
        <taxon>Glomerales</taxon>
        <taxon>Glomeraceae</taxon>
        <taxon>Funneliformis</taxon>
    </lineage>
</organism>
<keyword evidence="2" id="KW-1185">Reference proteome</keyword>
<dbReference type="OrthoDB" id="6509975at2759"/>
<proteinExistence type="predicted"/>